<dbReference type="GO" id="GO:0008320">
    <property type="term" value="F:protein transmembrane transporter activity"/>
    <property type="evidence" value="ECO:0007669"/>
    <property type="project" value="UniProtKB-UniRule"/>
</dbReference>
<protein>
    <recommendedName>
        <fullName evidence="9">Sec-independent protein translocase protein TatA</fullName>
    </recommendedName>
</protein>
<dbReference type="NCBIfam" id="NF011430">
    <property type="entry name" value="PRK14861.1"/>
    <property type="match status" value="1"/>
</dbReference>
<evidence type="ECO:0000313" key="11">
    <source>
        <dbReference type="Proteomes" id="UP000256329"/>
    </source>
</evidence>
<dbReference type="GO" id="GO:0033281">
    <property type="term" value="C:TAT protein transport complex"/>
    <property type="evidence" value="ECO:0007669"/>
    <property type="project" value="UniProtKB-UniRule"/>
</dbReference>
<evidence type="ECO:0000256" key="7">
    <source>
        <dbReference type="ARBA" id="ARBA00023010"/>
    </source>
</evidence>
<comment type="subunit">
    <text evidence="9">Forms a complex with TatC.</text>
</comment>
<dbReference type="Proteomes" id="UP000256329">
    <property type="component" value="Unassembled WGS sequence"/>
</dbReference>
<evidence type="ECO:0000256" key="9">
    <source>
        <dbReference type="HAMAP-Rule" id="MF_00236"/>
    </source>
</evidence>
<dbReference type="InterPro" id="IPR003369">
    <property type="entry name" value="TatA/B/E"/>
</dbReference>
<dbReference type="Pfam" id="PF02416">
    <property type="entry name" value="TatA_B_E"/>
    <property type="match status" value="1"/>
</dbReference>
<comment type="function">
    <text evidence="9">Part of the twin-arginine translocation (Tat) system that transports large folded proteins containing a characteristic twin-arginine motif in their signal peptide across membranes. TatA could form the protein-conducting channel of the Tat system.</text>
</comment>
<reference evidence="10 11" key="1">
    <citation type="submission" date="2018-08" db="EMBL/GenBank/DDBJ databases">
        <title>Form III RuBisCO-mediated autotrophy in Thermodesulfobium bacteria.</title>
        <authorList>
            <person name="Toshchakov S.V."/>
            <person name="Kublanov I.V."/>
            <person name="Frolov E."/>
            <person name="Bonch-Osmolovskaya E.A."/>
            <person name="Tourova T.P."/>
            <person name="Chernych N.A."/>
            <person name="Lebedinsky A.V."/>
        </authorList>
    </citation>
    <scope>NUCLEOTIDE SEQUENCE [LARGE SCALE GENOMIC DNA]</scope>
    <source>
        <strain evidence="10 11">SR</strain>
    </source>
</reference>
<keyword evidence="6 9" id="KW-1133">Transmembrane helix</keyword>
<dbReference type="Gene3D" id="1.20.5.3310">
    <property type="match status" value="1"/>
</dbReference>
<keyword evidence="5 9" id="KW-0653">Protein transport</keyword>
<dbReference type="OrthoDB" id="9800908at2"/>
<evidence type="ECO:0000256" key="6">
    <source>
        <dbReference type="ARBA" id="ARBA00022989"/>
    </source>
</evidence>
<name>A0A3D8P689_9THEO</name>
<evidence type="ECO:0000256" key="1">
    <source>
        <dbReference type="ARBA" id="ARBA00004162"/>
    </source>
</evidence>
<dbReference type="EMBL" id="QSLN01000003">
    <property type="protein sequence ID" value="RDV84017.1"/>
    <property type="molecule type" value="Genomic_DNA"/>
</dbReference>
<comment type="caution">
    <text evidence="10">The sequence shown here is derived from an EMBL/GenBank/DDBJ whole genome shotgun (WGS) entry which is preliminary data.</text>
</comment>
<keyword evidence="8 9" id="KW-0472">Membrane</keyword>
<dbReference type="PANTHER" id="PTHR42982">
    <property type="entry name" value="SEC-INDEPENDENT PROTEIN TRANSLOCASE PROTEIN TATA"/>
    <property type="match status" value="1"/>
</dbReference>
<evidence type="ECO:0000313" key="10">
    <source>
        <dbReference type="EMBL" id="RDV84017.1"/>
    </source>
</evidence>
<keyword evidence="11" id="KW-1185">Reference proteome</keyword>
<evidence type="ECO:0000256" key="5">
    <source>
        <dbReference type="ARBA" id="ARBA00022927"/>
    </source>
</evidence>
<gene>
    <name evidence="9 10" type="primary">tatA</name>
    <name evidence="10" type="ORF">DXX99_04080</name>
</gene>
<comment type="subcellular location">
    <subcellularLocation>
        <location evidence="1 9">Cell membrane</location>
        <topology evidence="1 9">Single-pass membrane protein</topology>
    </subcellularLocation>
</comment>
<organism evidence="10 11">
    <name type="scientific">Ammonifex thiophilus</name>
    <dbReference type="NCBI Taxonomy" id="444093"/>
    <lineage>
        <taxon>Bacteria</taxon>
        <taxon>Bacillati</taxon>
        <taxon>Bacillota</taxon>
        <taxon>Clostridia</taxon>
        <taxon>Thermoanaerobacterales</taxon>
        <taxon>Thermoanaerobacteraceae</taxon>
        <taxon>Ammonifex</taxon>
    </lineage>
</organism>
<dbReference type="AlphaFoldDB" id="A0A3D8P689"/>
<evidence type="ECO:0000256" key="3">
    <source>
        <dbReference type="ARBA" id="ARBA00022475"/>
    </source>
</evidence>
<comment type="similarity">
    <text evidence="9">Belongs to the TatA/E family.</text>
</comment>
<proteinExistence type="inferred from homology"/>
<dbReference type="PANTHER" id="PTHR42982:SF1">
    <property type="entry name" value="SEC-INDEPENDENT PROTEIN TRANSLOCASE PROTEIN TATA"/>
    <property type="match status" value="1"/>
</dbReference>
<keyword evidence="4 9" id="KW-0812">Transmembrane</keyword>
<dbReference type="RefSeq" id="WP_115792237.1">
    <property type="nucleotide sequence ID" value="NZ_QSLN01000003.1"/>
</dbReference>
<evidence type="ECO:0000256" key="8">
    <source>
        <dbReference type="ARBA" id="ARBA00023136"/>
    </source>
</evidence>
<dbReference type="InterPro" id="IPR006312">
    <property type="entry name" value="TatA/E"/>
</dbReference>
<keyword evidence="2 9" id="KW-0813">Transport</keyword>
<keyword evidence="7 9" id="KW-0811">Translocation</keyword>
<sequence length="80" mass="8746">MFRGLFEPAHLLLILVVVLLIFGPSKLPEIGRAFGRTLKEFRSASAGTFDETEEKISSPKAEAQVIAQACEASKTSETKH</sequence>
<accession>A0A3D8P689</accession>
<dbReference type="HAMAP" id="MF_00236">
    <property type="entry name" value="TatA_E"/>
    <property type="match status" value="1"/>
</dbReference>
<evidence type="ECO:0000256" key="4">
    <source>
        <dbReference type="ARBA" id="ARBA00022692"/>
    </source>
</evidence>
<dbReference type="GO" id="GO:0043953">
    <property type="term" value="P:protein transport by the Tat complex"/>
    <property type="evidence" value="ECO:0007669"/>
    <property type="project" value="UniProtKB-UniRule"/>
</dbReference>
<dbReference type="NCBIfam" id="TIGR01411">
    <property type="entry name" value="tatAE"/>
    <property type="match status" value="1"/>
</dbReference>
<keyword evidence="3 9" id="KW-1003">Cell membrane</keyword>
<evidence type="ECO:0000256" key="2">
    <source>
        <dbReference type="ARBA" id="ARBA00022448"/>
    </source>
</evidence>